<dbReference type="Pfam" id="PF08387">
    <property type="entry name" value="FBD"/>
    <property type="match status" value="1"/>
</dbReference>
<dbReference type="PANTHER" id="PTHR31900:SF30">
    <property type="entry name" value="SUPERFAMILY PROTEIN, PUTATIVE-RELATED"/>
    <property type="match status" value="1"/>
</dbReference>
<dbReference type="Pfam" id="PF00646">
    <property type="entry name" value="F-box"/>
    <property type="match status" value="1"/>
</dbReference>
<dbReference type="InterPro" id="IPR055411">
    <property type="entry name" value="LRR_FXL15/At3g58940/PEG3-like"/>
</dbReference>
<evidence type="ECO:0000313" key="2">
    <source>
        <dbReference type="EMBL" id="RDX60578.1"/>
    </source>
</evidence>
<feature type="non-terminal residue" evidence="2">
    <location>
        <position position="1"/>
    </location>
</feature>
<dbReference type="PROSITE" id="PS50181">
    <property type="entry name" value="FBOX"/>
    <property type="match status" value="1"/>
</dbReference>
<evidence type="ECO:0000313" key="3">
    <source>
        <dbReference type="Proteomes" id="UP000257109"/>
    </source>
</evidence>
<dbReference type="Gene3D" id="3.80.10.10">
    <property type="entry name" value="Ribonuclease Inhibitor"/>
    <property type="match status" value="1"/>
</dbReference>
<dbReference type="InterPro" id="IPR032675">
    <property type="entry name" value="LRR_dom_sf"/>
</dbReference>
<dbReference type="InterPro" id="IPR001810">
    <property type="entry name" value="F-box_dom"/>
</dbReference>
<dbReference type="SUPFAM" id="SSF81383">
    <property type="entry name" value="F-box domain"/>
    <property type="match status" value="1"/>
</dbReference>
<accession>A0A371E3H5</accession>
<reference evidence="2" key="1">
    <citation type="submission" date="2018-05" db="EMBL/GenBank/DDBJ databases">
        <title>Draft genome of Mucuna pruriens seed.</title>
        <authorList>
            <person name="Nnadi N.E."/>
            <person name="Vos R."/>
            <person name="Hasami M.H."/>
            <person name="Devisetty U.K."/>
            <person name="Aguiy J.C."/>
        </authorList>
    </citation>
    <scope>NUCLEOTIDE SEQUENCE [LARGE SCALE GENOMIC DNA]</scope>
    <source>
        <strain evidence="2">JCA_2017</strain>
    </source>
</reference>
<dbReference type="PANTHER" id="PTHR31900">
    <property type="entry name" value="F-BOX/RNI SUPERFAMILY PROTEIN-RELATED"/>
    <property type="match status" value="1"/>
</dbReference>
<sequence length="563" mass="63702">MRLMEKQILLANAHFTSSITASSSKSYSFPSTLTFLLSLALTIYFNSHAVGFTVSVDCVRGFNFSAKSGEIGERGDEFEYLWFTRVTIHKGIAQREEIRNMDANSLISNKRQKQHEREGSTMINDLPDELLQKIICKLLIRETVRTTVLSKRWKNKWTEIPEVKLVQDAHGKREQFLEFVEKLLGVFNTLCLKKLCLACDVCKDTPQVNRWLSSFIHPNIEELKLDFERVEEQLVFPNHLFYNKSLTHFHLSMPHVINLPSLISFSILSTLTLKHVIFPDTSKTQQLFSSCPCLENLTLIDCNWMNVRAVSILNPSLQTLIIREWRDDDDDENDAVGQNVQTYCQIAITGCNLKTFSYDGDLINDYILYSTASVTDGAVEVHPPPNNTLNAGKFALKLLKALSNVEKLSISDFTVEALCCASSLITDIPLFNNLVELSVVSAAPVNLACDALMTIFRNSPILETVEFITGISMPKNDLNNIGPLPTCFETHLTTIRIYGFTGTEEEMLAIKFLLQSTPHLDALFVHINPRNFDSTAGSKMLNRLFKQIIQFPSASEDRGIYFE</sequence>
<dbReference type="OrthoDB" id="1298252at2759"/>
<dbReference type="Pfam" id="PF24758">
    <property type="entry name" value="LRR_At5g56370"/>
    <property type="match status" value="1"/>
</dbReference>
<protein>
    <submittedName>
        <fullName evidence="2">F-box protein</fullName>
    </submittedName>
</protein>
<evidence type="ECO:0000259" key="1">
    <source>
        <dbReference type="PROSITE" id="PS50181"/>
    </source>
</evidence>
<keyword evidence="3" id="KW-1185">Reference proteome</keyword>
<dbReference type="EMBL" id="QJKJ01016759">
    <property type="protein sequence ID" value="RDX60578.1"/>
    <property type="molecule type" value="Genomic_DNA"/>
</dbReference>
<dbReference type="AlphaFoldDB" id="A0A371E3H5"/>
<dbReference type="CDD" id="cd22160">
    <property type="entry name" value="F-box_AtFBL13-like"/>
    <property type="match status" value="1"/>
</dbReference>
<dbReference type="InterPro" id="IPR036047">
    <property type="entry name" value="F-box-like_dom_sf"/>
</dbReference>
<dbReference type="SUPFAM" id="SSF52047">
    <property type="entry name" value="RNI-like"/>
    <property type="match status" value="1"/>
</dbReference>
<dbReference type="InterPro" id="IPR053781">
    <property type="entry name" value="F-box_AtFBL13-like"/>
</dbReference>
<comment type="caution">
    <text evidence="2">The sequence shown here is derived from an EMBL/GenBank/DDBJ whole genome shotgun (WGS) entry which is preliminary data.</text>
</comment>
<organism evidence="2 3">
    <name type="scientific">Mucuna pruriens</name>
    <name type="common">Velvet bean</name>
    <name type="synonym">Dolichos pruriens</name>
    <dbReference type="NCBI Taxonomy" id="157652"/>
    <lineage>
        <taxon>Eukaryota</taxon>
        <taxon>Viridiplantae</taxon>
        <taxon>Streptophyta</taxon>
        <taxon>Embryophyta</taxon>
        <taxon>Tracheophyta</taxon>
        <taxon>Spermatophyta</taxon>
        <taxon>Magnoliopsida</taxon>
        <taxon>eudicotyledons</taxon>
        <taxon>Gunneridae</taxon>
        <taxon>Pentapetalae</taxon>
        <taxon>rosids</taxon>
        <taxon>fabids</taxon>
        <taxon>Fabales</taxon>
        <taxon>Fabaceae</taxon>
        <taxon>Papilionoideae</taxon>
        <taxon>50 kb inversion clade</taxon>
        <taxon>NPAAA clade</taxon>
        <taxon>indigoferoid/millettioid clade</taxon>
        <taxon>Phaseoleae</taxon>
        <taxon>Mucuna</taxon>
    </lineage>
</organism>
<dbReference type="Proteomes" id="UP000257109">
    <property type="component" value="Unassembled WGS sequence"/>
</dbReference>
<feature type="domain" description="F-box" evidence="1">
    <location>
        <begin position="120"/>
        <end position="155"/>
    </location>
</feature>
<proteinExistence type="predicted"/>
<dbReference type="InterPro" id="IPR050232">
    <property type="entry name" value="FBL13/AtMIF1-like"/>
</dbReference>
<dbReference type="InterPro" id="IPR006566">
    <property type="entry name" value="FBD"/>
</dbReference>
<gene>
    <name evidence="2" type="ORF">CR513_61267</name>
</gene>
<name>A0A371E3H5_MUCPR</name>